<accession>A0A813IKZ6</accession>
<protein>
    <submittedName>
        <fullName evidence="1">Uncharacterized protein</fullName>
    </submittedName>
</protein>
<feature type="non-terminal residue" evidence="1">
    <location>
        <position position="168"/>
    </location>
</feature>
<dbReference type="EMBL" id="CAJNNW010010245">
    <property type="protein sequence ID" value="CAE8651903.1"/>
    <property type="molecule type" value="Genomic_DNA"/>
</dbReference>
<feature type="non-terminal residue" evidence="1">
    <location>
        <position position="1"/>
    </location>
</feature>
<name>A0A813IKZ6_POLGL</name>
<reference evidence="1" key="1">
    <citation type="submission" date="2021-02" db="EMBL/GenBank/DDBJ databases">
        <authorList>
            <person name="Dougan E. K."/>
            <person name="Rhodes N."/>
            <person name="Thang M."/>
            <person name="Chan C."/>
        </authorList>
    </citation>
    <scope>NUCLEOTIDE SEQUENCE</scope>
</reference>
<dbReference type="AlphaFoldDB" id="A0A813IKZ6"/>
<proteinExistence type="predicted"/>
<evidence type="ECO:0000313" key="1">
    <source>
        <dbReference type="EMBL" id="CAE8651903.1"/>
    </source>
</evidence>
<evidence type="ECO:0000313" key="2">
    <source>
        <dbReference type="Proteomes" id="UP000626109"/>
    </source>
</evidence>
<gene>
    <name evidence="1" type="ORF">PGLA2088_LOCUS9321</name>
</gene>
<dbReference type="Proteomes" id="UP000626109">
    <property type="component" value="Unassembled WGS sequence"/>
</dbReference>
<organism evidence="1 2">
    <name type="scientific">Polarella glacialis</name>
    <name type="common">Dinoflagellate</name>
    <dbReference type="NCBI Taxonomy" id="89957"/>
    <lineage>
        <taxon>Eukaryota</taxon>
        <taxon>Sar</taxon>
        <taxon>Alveolata</taxon>
        <taxon>Dinophyceae</taxon>
        <taxon>Suessiales</taxon>
        <taxon>Suessiaceae</taxon>
        <taxon>Polarella</taxon>
    </lineage>
</organism>
<comment type="caution">
    <text evidence="1">The sequence shown here is derived from an EMBL/GenBank/DDBJ whole genome shotgun (WGS) entry which is preliminary data.</text>
</comment>
<sequence>SMSFAVNGATKPQVEAASHASLVRVLVVSWGKITVSASRSSSRRLSSVAGQLATGWIVDYSVFVSLEEATSVVSAVAASSANTNLLEADLAVELVAAGVSSAEVAASLAVILTPTSVQPASNGSVCLQPQLPAGALQGAAWNCDSVDITGVVTCYVHCQGVDGVESAA</sequence>